<dbReference type="AlphaFoldDB" id="A0A9N9KT59"/>
<organism evidence="1 2">
    <name type="scientific">Hymenoscyphus fraxineus</name>
    <dbReference type="NCBI Taxonomy" id="746836"/>
    <lineage>
        <taxon>Eukaryota</taxon>
        <taxon>Fungi</taxon>
        <taxon>Dikarya</taxon>
        <taxon>Ascomycota</taxon>
        <taxon>Pezizomycotina</taxon>
        <taxon>Leotiomycetes</taxon>
        <taxon>Helotiales</taxon>
        <taxon>Helotiaceae</taxon>
        <taxon>Hymenoscyphus</taxon>
    </lineage>
</organism>
<name>A0A9N9KT59_9HELO</name>
<protein>
    <submittedName>
        <fullName evidence="1">Uncharacterized protein</fullName>
    </submittedName>
</protein>
<comment type="caution">
    <text evidence="1">The sequence shown here is derived from an EMBL/GenBank/DDBJ whole genome shotgun (WGS) entry which is preliminary data.</text>
</comment>
<accession>A0A9N9KT59</accession>
<gene>
    <name evidence="1" type="ORF">HYFRA_00010193</name>
</gene>
<evidence type="ECO:0000313" key="2">
    <source>
        <dbReference type="Proteomes" id="UP000696280"/>
    </source>
</evidence>
<evidence type="ECO:0000313" key="1">
    <source>
        <dbReference type="EMBL" id="CAG8953444.1"/>
    </source>
</evidence>
<dbReference type="EMBL" id="CAJVRL010000050">
    <property type="protein sequence ID" value="CAG8953444.1"/>
    <property type="molecule type" value="Genomic_DNA"/>
</dbReference>
<dbReference type="Proteomes" id="UP000696280">
    <property type="component" value="Unassembled WGS sequence"/>
</dbReference>
<reference evidence="1" key="1">
    <citation type="submission" date="2021-07" db="EMBL/GenBank/DDBJ databases">
        <authorList>
            <person name="Durling M."/>
        </authorList>
    </citation>
    <scope>NUCLEOTIDE SEQUENCE</scope>
</reference>
<sequence>MCYYSQYRFSCEDLQTGPLYRHCDEYDCNNGAGCPGTTNEDTPCRDTATCERAILTNMLPRSGQCRTCRQVLIKDEIRIREDIDLRYYCIDVAEDSLLRHRRRMIRRLRASSVHHYQEANIKRFEEAILFLASGSVQKDFYTANFLKNCAQRQVDREIGLLDAQWDLLSRKRTEYWNDMTTILDL</sequence>
<keyword evidence="2" id="KW-1185">Reference proteome</keyword>
<dbReference type="OrthoDB" id="10478980at2759"/>
<proteinExistence type="predicted"/>